<sequence>MNFSCLSKILNPEQDLELCLTNPDWELVGAQISVDRGWLKEAEFNQCLGPFIGQEVYAFETFERVYKDTNTQKRLEESFILNWPNFKRFQETTDILFVYLVSEQLNWVFYANRDNWKFAVQP</sequence>
<dbReference type="Proteomes" id="UP000663207">
    <property type="component" value="Chromosome"/>
</dbReference>
<organism evidence="1 2">
    <name type="scientific">Shewanella sedimentimangrovi</name>
    <dbReference type="NCBI Taxonomy" id="2814293"/>
    <lineage>
        <taxon>Bacteria</taxon>
        <taxon>Pseudomonadati</taxon>
        <taxon>Pseudomonadota</taxon>
        <taxon>Gammaproteobacteria</taxon>
        <taxon>Alteromonadales</taxon>
        <taxon>Shewanellaceae</taxon>
        <taxon>Shewanella</taxon>
    </lineage>
</organism>
<dbReference type="EMBL" id="CP071502">
    <property type="protein sequence ID" value="QSX35613.1"/>
    <property type="molecule type" value="Genomic_DNA"/>
</dbReference>
<reference evidence="1 2" key="1">
    <citation type="submission" date="2021-03" db="EMBL/GenBank/DDBJ databases">
        <title>Novel species identification of genus Shewanella.</title>
        <authorList>
            <person name="Liu G."/>
            <person name="Zhang Q."/>
        </authorList>
    </citation>
    <scope>NUCLEOTIDE SEQUENCE [LARGE SCALE GENOMIC DNA]</scope>
    <source>
        <strain evidence="1 2">FJAT-52962</strain>
    </source>
</reference>
<protein>
    <submittedName>
        <fullName evidence="1">Uncharacterized protein</fullName>
    </submittedName>
</protein>
<gene>
    <name evidence="1" type="ORF">JYB85_09410</name>
</gene>
<accession>A0ABX7QVS8</accession>
<name>A0ABX7QVS8_9GAMM</name>
<keyword evidence="2" id="KW-1185">Reference proteome</keyword>
<dbReference type="RefSeq" id="WP_207379111.1">
    <property type="nucleotide sequence ID" value="NZ_CP071502.1"/>
</dbReference>
<proteinExistence type="predicted"/>
<evidence type="ECO:0000313" key="1">
    <source>
        <dbReference type="EMBL" id="QSX35613.1"/>
    </source>
</evidence>
<evidence type="ECO:0000313" key="2">
    <source>
        <dbReference type="Proteomes" id="UP000663207"/>
    </source>
</evidence>